<dbReference type="GO" id="GO:0019353">
    <property type="term" value="P:protoporphyrinogen IX biosynthetic process from glutamate"/>
    <property type="evidence" value="ECO:0007669"/>
    <property type="project" value="TreeGrafter"/>
</dbReference>
<keyword evidence="6 9" id="KW-0627">Porphyrin biosynthesis</keyword>
<dbReference type="FunFam" id="3.30.460.30:FF:000001">
    <property type="entry name" value="Glutamyl-tRNA reductase"/>
    <property type="match status" value="1"/>
</dbReference>
<dbReference type="Pfam" id="PF00745">
    <property type="entry name" value="GlutR_dimer"/>
    <property type="match status" value="1"/>
</dbReference>
<accession>A0A7V2ZLR6</accession>
<evidence type="ECO:0000256" key="12">
    <source>
        <dbReference type="PIRSR" id="PIRSR000445-3"/>
    </source>
</evidence>
<dbReference type="Gene3D" id="3.40.50.720">
    <property type="entry name" value="NAD(P)-binding Rossmann-like Domain"/>
    <property type="match status" value="1"/>
</dbReference>
<comment type="miscellaneous">
    <text evidence="9">During catalysis, the active site Cys acts as a nucleophile attacking the alpha-carbonyl group of tRNA-bound glutamate with the formation of a thioester intermediate between enzyme and glutamate, and the concomitant release of tRNA(Glu). The thioester intermediate is finally reduced by direct hydride transfer from NADPH, to form the product GSA.</text>
</comment>
<dbReference type="InterPro" id="IPR036453">
    <property type="entry name" value="GluRdtase_dimer_dom_sf"/>
</dbReference>
<dbReference type="GO" id="GO:0050661">
    <property type="term" value="F:NADP binding"/>
    <property type="evidence" value="ECO:0007669"/>
    <property type="project" value="InterPro"/>
</dbReference>
<dbReference type="InterPro" id="IPR015896">
    <property type="entry name" value="4pyrrol_synth_GluRdtase_dimer"/>
</dbReference>
<evidence type="ECO:0000256" key="14">
    <source>
        <dbReference type="RuleBase" id="RU000584"/>
    </source>
</evidence>
<keyword evidence="5 9" id="KW-0560">Oxidoreductase</keyword>
<dbReference type="PIRSF" id="PIRSF000445">
    <property type="entry name" value="4pyrrol_synth_GluRdtase"/>
    <property type="match status" value="1"/>
</dbReference>
<feature type="domain" description="Quinate/shikimate 5-dehydrogenase/glutamyl-tRNA reductase" evidence="16">
    <location>
        <begin position="171"/>
        <end position="304"/>
    </location>
</feature>
<evidence type="ECO:0000256" key="7">
    <source>
        <dbReference type="ARBA" id="ARBA00047464"/>
    </source>
</evidence>
<evidence type="ECO:0000256" key="8">
    <source>
        <dbReference type="ARBA" id="ARBA00068659"/>
    </source>
</evidence>
<dbReference type="HAMAP" id="MF_00087">
    <property type="entry name" value="Glu_tRNA_reductase"/>
    <property type="match status" value="1"/>
</dbReference>
<evidence type="ECO:0000256" key="1">
    <source>
        <dbReference type="ARBA" id="ARBA00005059"/>
    </source>
</evidence>
<dbReference type="EC" id="1.2.1.70" evidence="3 9"/>
<keyword evidence="4 9" id="KW-0521">NADP</keyword>
<dbReference type="UniPathway" id="UPA00251">
    <property type="reaction ID" value="UER00316"/>
</dbReference>
<dbReference type="EMBL" id="DSUJ01000010">
    <property type="protein sequence ID" value="HFI92306.1"/>
    <property type="molecule type" value="Genomic_DNA"/>
</dbReference>
<evidence type="ECO:0000256" key="2">
    <source>
        <dbReference type="ARBA" id="ARBA00005916"/>
    </source>
</evidence>
<evidence type="ECO:0000313" key="18">
    <source>
        <dbReference type="EMBL" id="HFI92306.1"/>
    </source>
</evidence>
<comment type="function">
    <text evidence="9">Catalyzes the NADPH-dependent reduction of glutamyl-tRNA(Glu) to glutamate 1-semialdehyde (GSA).</text>
</comment>
<evidence type="ECO:0000256" key="9">
    <source>
        <dbReference type="HAMAP-Rule" id="MF_00087"/>
    </source>
</evidence>
<dbReference type="CDD" id="cd05213">
    <property type="entry name" value="NAD_bind_Glutamyl_tRNA_reduct"/>
    <property type="match status" value="1"/>
</dbReference>
<feature type="binding site" evidence="9 11">
    <location>
        <begin position="113"/>
        <end position="115"/>
    </location>
    <ligand>
        <name>substrate</name>
    </ligand>
</feature>
<dbReference type="FunFam" id="3.40.50.720:FF:000031">
    <property type="entry name" value="Glutamyl-tRNA reductase"/>
    <property type="match status" value="1"/>
</dbReference>
<dbReference type="InterPro" id="IPR015895">
    <property type="entry name" value="4pyrrol_synth_GluRdtase_N"/>
</dbReference>
<evidence type="ECO:0000259" key="15">
    <source>
        <dbReference type="Pfam" id="PF00745"/>
    </source>
</evidence>
<comment type="subunit">
    <text evidence="9">Homodimer.</text>
</comment>
<feature type="domain" description="Tetrapyrrole biosynthesis glutamyl-tRNA reductase dimerisation" evidence="15">
    <location>
        <begin position="319"/>
        <end position="419"/>
    </location>
</feature>
<dbReference type="InterPro" id="IPR006151">
    <property type="entry name" value="Shikm_DH/Glu-tRNA_Rdtase"/>
</dbReference>
<dbReference type="Pfam" id="PF05201">
    <property type="entry name" value="GlutR_N"/>
    <property type="match status" value="1"/>
</dbReference>
<evidence type="ECO:0000259" key="16">
    <source>
        <dbReference type="Pfam" id="PF01488"/>
    </source>
</evidence>
<dbReference type="PANTHER" id="PTHR43013">
    <property type="entry name" value="GLUTAMYL-TRNA REDUCTASE"/>
    <property type="match status" value="1"/>
</dbReference>
<protein>
    <recommendedName>
        <fullName evidence="8 9">Glutamyl-tRNA reductase</fullName>
        <shortName evidence="9">GluTR</shortName>
        <ecNumber evidence="3 9">1.2.1.70</ecNumber>
    </recommendedName>
</protein>
<feature type="binding site" evidence="9 12">
    <location>
        <begin position="188"/>
        <end position="193"/>
    </location>
    <ligand>
        <name>NADP(+)</name>
        <dbReference type="ChEBI" id="CHEBI:58349"/>
    </ligand>
</feature>
<organism evidence="18">
    <name type="scientific">Ignavibacterium album</name>
    <dbReference type="NCBI Taxonomy" id="591197"/>
    <lineage>
        <taxon>Bacteria</taxon>
        <taxon>Pseudomonadati</taxon>
        <taxon>Ignavibacteriota</taxon>
        <taxon>Ignavibacteria</taxon>
        <taxon>Ignavibacteriales</taxon>
        <taxon>Ignavibacteriaceae</taxon>
        <taxon>Ignavibacterium</taxon>
    </lineage>
</organism>
<evidence type="ECO:0000256" key="11">
    <source>
        <dbReference type="PIRSR" id="PIRSR000445-2"/>
    </source>
</evidence>
<feature type="domain" description="Glutamyl-tRNA reductase N-terminal" evidence="17">
    <location>
        <begin position="6"/>
        <end position="155"/>
    </location>
</feature>
<evidence type="ECO:0000256" key="6">
    <source>
        <dbReference type="ARBA" id="ARBA00023244"/>
    </source>
</evidence>
<dbReference type="SUPFAM" id="SSF69742">
    <property type="entry name" value="Glutamyl tRNA-reductase catalytic, N-terminal domain"/>
    <property type="match status" value="1"/>
</dbReference>
<comment type="domain">
    <text evidence="9">Possesses an unusual extended V-shaped dimeric structure with each monomer consisting of three distinct domains arranged along a curved 'spinal' alpha-helix. The N-terminal catalytic domain specifically recognizes the glutamate moiety of the substrate. The second domain is the NADPH-binding domain, and the third C-terminal domain is responsible for dimerization.</text>
</comment>
<dbReference type="SUPFAM" id="SSF51735">
    <property type="entry name" value="NAD(P)-binding Rossmann-fold domains"/>
    <property type="match status" value="1"/>
</dbReference>
<name>A0A7V2ZLR6_9BACT</name>
<proteinExistence type="inferred from homology"/>
<feature type="site" description="Important for activity" evidence="9 13">
    <location>
        <position position="98"/>
    </location>
</feature>
<dbReference type="GO" id="GO:0008883">
    <property type="term" value="F:glutamyl-tRNA reductase activity"/>
    <property type="evidence" value="ECO:0007669"/>
    <property type="project" value="UniProtKB-UniRule"/>
</dbReference>
<feature type="binding site" evidence="9 11">
    <location>
        <position position="108"/>
    </location>
    <ligand>
        <name>substrate</name>
    </ligand>
</feature>
<evidence type="ECO:0000256" key="10">
    <source>
        <dbReference type="PIRSR" id="PIRSR000445-1"/>
    </source>
</evidence>
<gene>
    <name evidence="9" type="primary">hemA</name>
    <name evidence="18" type="ORF">ENS31_12380</name>
</gene>
<dbReference type="InterPro" id="IPR036291">
    <property type="entry name" value="NAD(P)-bd_dom_sf"/>
</dbReference>
<evidence type="ECO:0000259" key="17">
    <source>
        <dbReference type="Pfam" id="PF05201"/>
    </source>
</evidence>
<comment type="caution">
    <text evidence="18">The sequence shown here is derived from an EMBL/GenBank/DDBJ whole genome shotgun (WGS) entry which is preliminary data.</text>
</comment>
<dbReference type="InterPro" id="IPR000343">
    <property type="entry name" value="4pyrrol_synth_GluRdtase"/>
</dbReference>
<dbReference type="InterPro" id="IPR036343">
    <property type="entry name" value="GluRdtase_N_sf"/>
</dbReference>
<dbReference type="Gene3D" id="3.30.460.30">
    <property type="entry name" value="Glutamyl-tRNA reductase, N-terminal domain"/>
    <property type="match status" value="1"/>
</dbReference>
<dbReference type="Pfam" id="PF01488">
    <property type="entry name" value="Shikimate_DH"/>
    <property type="match status" value="1"/>
</dbReference>
<evidence type="ECO:0000256" key="4">
    <source>
        <dbReference type="ARBA" id="ARBA00022857"/>
    </source>
</evidence>
<reference evidence="18" key="1">
    <citation type="journal article" date="2020" name="mSystems">
        <title>Genome- and Community-Level Interaction Insights into Carbon Utilization and Element Cycling Functions of Hydrothermarchaeota in Hydrothermal Sediment.</title>
        <authorList>
            <person name="Zhou Z."/>
            <person name="Liu Y."/>
            <person name="Xu W."/>
            <person name="Pan J."/>
            <person name="Luo Z.H."/>
            <person name="Li M."/>
        </authorList>
    </citation>
    <scope>NUCLEOTIDE SEQUENCE [LARGE SCALE GENOMIC DNA]</scope>
    <source>
        <strain evidence="18">SpSt-479</strain>
    </source>
</reference>
<dbReference type="SUPFAM" id="SSF69075">
    <property type="entry name" value="Glutamyl tRNA-reductase dimerization domain"/>
    <property type="match status" value="1"/>
</dbReference>
<dbReference type="NCBIfam" id="TIGR01035">
    <property type="entry name" value="hemA"/>
    <property type="match status" value="1"/>
</dbReference>
<dbReference type="AlphaFoldDB" id="A0A7V2ZLR6"/>
<comment type="catalytic activity">
    <reaction evidence="7 9 14">
        <text>(S)-4-amino-5-oxopentanoate + tRNA(Glu) + NADP(+) = L-glutamyl-tRNA(Glu) + NADPH + H(+)</text>
        <dbReference type="Rhea" id="RHEA:12344"/>
        <dbReference type="Rhea" id="RHEA-COMP:9663"/>
        <dbReference type="Rhea" id="RHEA-COMP:9680"/>
        <dbReference type="ChEBI" id="CHEBI:15378"/>
        <dbReference type="ChEBI" id="CHEBI:57501"/>
        <dbReference type="ChEBI" id="CHEBI:57783"/>
        <dbReference type="ChEBI" id="CHEBI:58349"/>
        <dbReference type="ChEBI" id="CHEBI:78442"/>
        <dbReference type="ChEBI" id="CHEBI:78520"/>
        <dbReference type="EC" id="1.2.1.70"/>
    </reaction>
</comment>
<evidence type="ECO:0000256" key="5">
    <source>
        <dbReference type="ARBA" id="ARBA00023002"/>
    </source>
</evidence>
<dbReference type="PANTHER" id="PTHR43013:SF1">
    <property type="entry name" value="GLUTAMYL-TRNA REDUCTASE"/>
    <property type="match status" value="1"/>
</dbReference>
<comment type="similarity">
    <text evidence="2 9 14">Belongs to the glutamyl-tRNA reductase family.</text>
</comment>
<feature type="binding site" evidence="9 11">
    <location>
        <begin position="48"/>
        <end position="51"/>
    </location>
    <ligand>
        <name>substrate</name>
    </ligand>
</feature>
<feature type="binding site" evidence="9 11">
    <location>
        <position position="119"/>
    </location>
    <ligand>
        <name>substrate</name>
    </ligand>
</feature>
<feature type="active site" description="Nucleophile" evidence="9 10">
    <location>
        <position position="49"/>
    </location>
</feature>
<comment type="pathway">
    <text evidence="1 9 14">Porphyrin-containing compound metabolism; protoporphyrin-IX biosynthesis; 5-aminolevulinate from L-glutamyl-tRNA(Glu): step 1/2.</text>
</comment>
<evidence type="ECO:0000256" key="13">
    <source>
        <dbReference type="PIRSR" id="PIRSR000445-4"/>
    </source>
</evidence>
<sequence>MNLLGISINHRTAPVDLREALHLSEEEIRNLIQQTKDKILSEGIVISTCNRTEIYGIPKQDGITHLDLQNLIINFKSSAAKISEENFQKFISRESVEHLFRVATGIDSLLIGDNQIFKQVKDSFIISEEMNFAGFLVKRLMDAAVRVGKRAINETAISEGAVTVSYAAVQLVEKIFANLSKKSALVIGTGETGEIAAKHLRDRGIGRLALTNRTFEKAEKLATELNTAVFPFDTFKEHLHKFDIIISATSSESIILTKDDIEKAMKKRNYESLVIMDIAIPRDVDPGSKDIDYVFYHDIDSLNVIVQQNLAKRRNEIPKVEKIINEELDAFFDWYNSLQVAPTIKDLRDYFEAIRAEEVGKNINKFSDEDKEKLEIITKRIINKILHHPTVELKKLSDENSASDLSSLKISVVRELFGLTGNKQNQQEKN</sequence>
<evidence type="ECO:0000256" key="3">
    <source>
        <dbReference type="ARBA" id="ARBA00012970"/>
    </source>
</evidence>